<evidence type="ECO:0000256" key="3">
    <source>
        <dbReference type="ARBA" id="ARBA00005590"/>
    </source>
</evidence>
<organism evidence="15 16">
    <name type="scientific">Trifolium pratense</name>
    <name type="common">Red clover</name>
    <dbReference type="NCBI Taxonomy" id="57577"/>
    <lineage>
        <taxon>Eukaryota</taxon>
        <taxon>Viridiplantae</taxon>
        <taxon>Streptophyta</taxon>
        <taxon>Embryophyta</taxon>
        <taxon>Tracheophyta</taxon>
        <taxon>Spermatophyta</taxon>
        <taxon>Magnoliopsida</taxon>
        <taxon>eudicotyledons</taxon>
        <taxon>Gunneridae</taxon>
        <taxon>Pentapetalae</taxon>
        <taxon>rosids</taxon>
        <taxon>fabids</taxon>
        <taxon>Fabales</taxon>
        <taxon>Fabaceae</taxon>
        <taxon>Papilionoideae</taxon>
        <taxon>50 kb inversion clade</taxon>
        <taxon>NPAAA clade</taxon>
        <taxon>Hologalegina</taxon>
        <taxon>IRL clade</taxon>
        <taxon>Trifolieae</taxon>
        <taxon>Trifolium</taxon>
    </lineage>
</organism>
<evidence type="ECO:0000256" key="10">
    <source>
        <dbReference type="ARBA" id="ARBA00023136"/>
    </source>
</evidence>
<protein>
    <submittedName>
        <fullName evidence="15">Amino acid permease</fullName>
    </submittedName>
</protein>
<dbReference type="GO" id="GO:0012505">
    <property type="term" value="C:endomembrane system"/>
    <property type="evidence" value="ECO:0007669"/>
    <property type="project" value="UniProtKB-SubCell"/>
</dbReference>
<accession>A0A2K3JYI3</accession>
<comment type="caution">
    <text evidence="15">The sequence shown here is derived from an EMBL/GenBank/DDBJ whole genome shotgun (WGS) entry which is preliminary data.</text>
</comment>
<evidence type="ECO:0000256" key="8">
    <source>
        <dbReference type="ARBA" id="ARBA00022970"/>
    </source>
</evidence>
<reference evidence="15 16" key="2">
    <citation type="journal article" date="2017" name="Front. Plant Sci.">
        <title>Gene Classification and Mining of Molecular Markers Useful in Red Clover (Trifolium pratense) Breeding.</title>
        <authorList>
            <person name="Istvanek J."/>
            <person name="Dluhosova J."/>
            <person name="Dluhos P."/>
            <person name="Patkova L."/>
            <person name="Nedelnik J."/>
            <person name="Repkova J."/>
        </authorList>
    </citation>
    <scope>NUCLEOTIDE SEQUENCE [LARGE SCALE GENOMIC DNA]</scope>
    <source>
        <strain evidence="16">cv. Tatra</strain>
        <tissue evidence="15">Young leaves</tissue>
    </source>
</reference>
<keyword evidence="5" id="KW-1003">Cell membrane</keyword>
<evidence type="ECO:0000256" key="4">
    <source>
        <dbReference type="ARBA" id="ARBA00022448"/>
    </source>
</evidence>
<evidence type="ECO:0000256" key="7">
    <source>
        <dbReference type="ARBA" id="ARBA00022847"/>
    </source>
</evidence>
<gene>
    <name evidence="15" type="ORF">L195_g051226</name>
</gene>
<dbReference type="GO" id="GO:0009734">
    <property type="term" value="P:auxin-activated signaling pathway"/>
    <property type="evidence" value="ECO:0007669"/>
    <property type="project" value="UniProtKB-KW"/>
</dbReference>
<feature type="transmembrane region" description="Helical" evidence="13">
    <location>
        <begin position="32"/>
        <end position="55"/>
    </location>
</feature>
<keyword evidence="6 13" id="KW-0812">Transmembrane</keyword>
<comment type="similarity">
    <text evidence="3">Belongs to the amino acid/polyamine transporter 2 family. Amino acid/auxin permease (AAAP) (TC 2.A.18.1) subfamily.</text>
</comment>
<dbReference type="STRING" id="57577.A0A2K3JYI3"/>
<evidence type="ECO:0000313" key="16">
    <source>
        <dbReference type="Proteomes" id="UP000236291"/>
    </source>
</evidence>
<evidence type="ECO:0000313" key="15">
    <source>
        <dbReference type="EMBL" id="PNX59058.1"/>
    </source>
</evidence>
<evidence type="ECO:0000256" key="12">
    <source>
        <dbReference type="ARBA" id="ARBA00045588"/>
    </source>
</evidence>
<dbReference type="Proteomes" id="UP000236291">
    <property type="component" value="Unassembled WGS sequence"/>
</dbReference>
<comment type="subcellular location">
    <subcellularLocation>
        <location evidence="2">Cell membrane</location>
    </subcellularLocation>
    <subcellularLocation>
        <location evidence="1">Endomembrane system</location>
        <topology evidence="1">Multi-pass membrane protein</topology>
    </subcellularLocation>
</comment>
<keyword evidence="4" id="KW-0813">Transport</keyword>
<sequence>MGLESCDSADNINNPLLLNQIQSHPIKRTGTVWTAVAHIVTGVIGSGVLSLPWSIAQLGWIVGPFSILLIASSTLYSAFLLCNTYRSPNPEYGPHRSASYLDVVNFNLDIHNLIGLG</sequence>
<evidence type="ECO:0000256" key="9">
    <source>
        <dbReference type="ARBA" id="ARBA00022989"/>
    </source>
</evidence>
<dbReference type="Pfam" id="PF01490">
    <property type="entry name" value="Aa_trans"/>
    <property type="match status" value="1"/>
</dbReference>
<dbReference type="PANTHER" id="PTHR48017">
    <property type="entry name" value="OS05G0424000 PROTEIN-RELATED"/>
    <property type="match status" value="1"/>
</dbReference>
<dbReference type="InterPro" id="IPR013057">
    <property type="entry name" value="AA_transpt_TM"/>
</dbReference>
<dbReference type="GO" id="GO:0006865">
    <property type="term" value="P:amino acid transport"/>
    <property type="evidence" value="ECO:0007669"/>
    <property type="project" value="UniProtKB-KW"/>
</dbReference>
<keyword evidence="11" id="KW-0927">Auxin signaling pathway</keyword>
<name>A0A2K3JYI3_TRIPR</name>
<reference evidence="15 16" key="1">
    <citation type="journal article" date="2014" name="Am. J. Bot.">
        <title>Genome assembly and annotation for red clover (Trifolium pratense; Fabaceae).</title>
        <authorList>
            <person name="Istvanek J."/>
            <person name="Jaros M."/>
            <person name="Krenek A."/>
            <person name="Repkova J."/>
        </authorList>
    </citation>
    <scope>NUCLEOTIDE SEQUENCE [LARGE SCALE GENOMIC DNA]</scope>
    <source>
        <strain evidence="16">cv. Tatra</strain>
        <tissue evidence="15">Young leaves</tissue>
    </source>
</reference>
<dbReference type="GO" id="GO:0005886">
    <property type="term" value="C:plasma membrane"/>
    <property type="evidence" value="ECO:0007669"/>
    <property type="project" value="UniProtKB-SubCell"/>
</dbReference>
<keyword evidence="10 13" id="KW-0472">Membrane</keyword>
<evidence type="ECO:0000259" key="14">
    <source>
        <dbReference type="Pfam" id="PF01490"/>
    </source>
</evidence>
<dbReference type="GO" id="GO:0015293">
    <property type="term" value="F:symporter activity"/>
    <property type="evidence" value="ECO:0007669"/>
    <property type="project" value="UniProtKB-KW"/>
</dbReference>
<evidence type="ECO:0000256" key="1">
    <source>
        <dbReference type="ARBA" id="ARBA00004127"/>
    </source>
</evidence>
<evidence type="ECO:0000256" key="13">
    <source>
        <dbReference type="SAM" id="Phobius"/>
    </source>
</evidence>
<dbReference type="EMBL" id="ASHM01079912">
    <property type="protein sequence ID" value="PNX59058.1"/>
    <property type="molecule type" value="Genomic_DNA"/>
</dbReference>
<feature type="domain" description="Amino acid transporter transmembrane" evidence="14">
    <location>
        <begin position="28"/>
        <end position="106"/>
    </location>
</feature>
<proteinExistence type="inferred from homology"/>
<evidence type="ECO:0000256" key="5">
    <source>
        <dbReference type="ARBA" id="ARBA00022475"/>
    </source>
</evidence>
<keyword evidence="7" id="KW-0769">Symport</keyword>
<evidence type="ECO:0000256" key="11">
    <source>
        <dbReference type="ARBA" id="ARBA00023294"/>
    </source>
</evidence>
<feature type="transmembrane region" description="Helical" evidence="13">
    <location>
        <begin position="61"/>
        <end position="82"/>
    </location>
</feature>
<evidence type="ECO:0000256" key="2">
    <source>
        <dbReference type="ARBA" id="ARBA00004236"/>
    </source>
</evidence>
<keyword evidence="9 13" id="KW-1133">Transmembrane helix</keyword>
<dbReference type="AlphaFoldDB" id="A0A2K3JYI3"/>
<comment type="function">
    <text evidence="12">Carrier protein involved in proton-driven auxin influx. Mediates the formation of auxin gradient from developing leaves (site of auxin biosynthesis) to tips by contributing to the loading of auxin in vascular tissues and facilitating acropetal (base to tip) auxin transport within inner tissues of the root apex, and basipetal (tip to base) auxin transport within outer tissues of the root apex. May be involved in lateral roots and nodules formation.</text>
</comment>
<evidence type="ECO:0000256" key="6">
    <source>
        <dbReference type="ARBA" id="ARBA00022692"/>
    </source>
</evidence>
<keyword evidence="8" id="KW-0029">Amino-acid transport</keyword>